<dbReference type="Pfam" id="PF07730">
    <property type="entry name" value="HisKA_3"/>
    <property type="match status" value="1"/>
</dbReference>
<dbReference type="AlphaFoldDB" id="A0A9Q2W2S9"/>
<feature type="transmembrane region" description="Helical" evidence="9">
    <location>
        <begin position="37"/>
        <end position="57"/>
    </location>
</feature>
<dbReference type="EMBL" id="JAHEWX010000009">
    <property type="protein sequence ID" value="MBT1541826.1"/>
    <property type="molecule type" value="Genomic_DNA"/>
</dbReference>
<keyword evidence="3" id="KW-0597">Phosphoprotein</keyword>
<feature type="domain" description="Histidine kinase/HSP90-like ATPase" evidence="10">
    <location>
        <begin position="358"/>
        <end position="443"/>
    </location>
</feature>
<dbReference type="CDD" id="cd16917">
    <property type="entry name" value="HATPase_UhpB-NarQ-NarX-like"/>
    <property type="match status" value="1"/>
</dbReference>
<feature type="transmembrane region" description="Helical" evidence="9">
    <location>
        <begin position="63"/>
        <end position="82"/>
    </location>
</feature>
<evidence type="ECO:0000313" key="13">
    <source>
        <dbReference type="EMBL" id="MBT1541826.1"/>
    </source>
</evidence>
<accession>A0A9Q2W2S9</accession>
<evidence type="ECO:0000256" key="5">
    <source>
        <dbReference type="ARBA" id="ARBA00022741"/>
    </source>
</evidence>
<evidence type="ECO:0000259" key="10">
    <source>
        <dbReference type="Pfam" id="PF02518"/>
    </source>
</evidence>
<keyword evidence="7" id="KW-0067">ATP-binding</keyword>
<keyword evidence="9" id="KW-1133">Transmembrane helix</keyword>
<dbReference type="RefSeq" id="WP_071248575.1">
    <property type="nucleotide sequence ID" value="NZ_CP183045.1"/>
</dbReference>
<dbReference type="GO" id="GO:0016020">
    <property type="term" value="C:membrane"/>
    <property type="evidence" value="ECO:0007669"/>
    <property type="project" value="InterPro"/>
</dbReference>
<evidence type="ECO:0000256" key="1">
    <source>
        <dbReference type="ARBA" id="ARBA00000085"/>
    </source>
</evidence>
<keyword evidence="6" id="KW-0418">Kinase</keyword>
<evidence type="ECO:0000259" key="12">
    <source>
        <dbReference type="Pfam" id="PF13796"/>
    </source>
</evidence>
<evidence type="ECO:0000256" key="6">
    <source>
        <dbReference type="ARBA" id="ARBA00022777"/>
    </source>
</evidence>
<gene>
    <name evidence="13" type="ORF">KK103_08645</name>
</gene>
<evidence type="ECO:0000256" key="9">
    <source>
        <dbReference type="SAM" id="Phobius"/>
    </source>
</evidence>
<dbReference type="PANTHER" id="PTHR24421">
    <property type="entry name" value="NITRATE/NITRITE SENSOR PROTEIN NARX-RELATED"/>
    <property type="match status" value="1"/>
</dbReference>
<sequence length="447" mass="46674">MYTAVATPGAPTTVPRFRPFRAVADGSTWRAFAFHAAHLPIAIAALAWFVVVLAVGIPVSLTWVGLVVAAFLLGGSHWFAAVTRRMSAALLGQVVVAPAPPRAGSTPLGTAFARLSDGPTWRAFAYLLAGFVLTTTTFAVSTAVLVSGLGAMTHAAWGHFLPAQRGADGELHSGAQFLGVYVDTPPLQVAFAVLGLLIVLFLWPAVNHGLAALQRVVIRALLGATARDLRLRQVTASRDAAVLDADTTLRRIERELHDGTQARLVGLAMTLGDARDRLQTGADPDAVTALVDRAHASTKEALVELRALARGIHPPVLDEGLEAALTSACSRTPFPVALSVDLPVRPSRVVEGIAYFGVLELLTNVSKHAGASATAVRVGMLGTDLLVEVEDDGHGGAHVALGTPDGHGTGLAGVLERLRAVDGDLQVDSPAGGPTRIRMRMPSGAER</sequence>
<dbReference type="GO" id="GO:0046983">
    <property type="term" value="F:protein dimerization activity"/>
    <property type="evidence" value="ECO:0007669"/>
    <property type="project" value="InterPro"/>
</dbReference>
<keyword evidence="5" id="KW-0547">Nucleotide-binding</keyword>
<keyword evidence="9" id="KW-0472">Membrane</keyword>
<feature type="domain" description="Signal transduction histidine kinase subgroup 3 dimerisation and phosphoacceptor" evidence="11">
    <location>
        <begin position="250"/>
        <end position="317"/>
    </location>
</feature>
<dbReference type="EC" id="2.7.13.3" evidence="2"/>
<dbReference type="GO" id="GO:0000155">
    <property type="term" value="F:phosphorelay sensor kinase activity"/>
    <property type="evidence" value="ECO:0007669"/>
    <property type="project" value="InterPro"/>
</dbReference>
<organism evidence="13 14">
    <name type="scientific">Curtobacterium flaccumfaciens pv. flaccumfaciens</name>
    <dbReference type="NCBI Taxonomy" id="138532"/>
    <lineage>
        <taxon>Bacteria</taxon>
        <taxon>Bacillati</taxon>
        <taxon>Actinomycetota</taxon>
        <taxon>Actinomycetes</taxon>
        <taxon>Micrococcales</taxon>
        <taxon>Microbacteriaceae</taxon>
        <taxon>Curtobacterium</taxon>
    </lineage>
</organism>
<dbReference type="InterPro" id="IPR011712">
    <property type="entry name" value="Sig_transdc_His_kin_sub3_dim/P"/>
</dbReference>
<comment type="catalytic activity">
    <reaction evidence="1">
        <text>ATP + protein L-histidine = ADP + protein N-phospho-L-histidine.</text>
        <dbReference type="EC" id="2.7.13.3"/>
    </reaction>
</comment>
<keyword evidence="4" id="KW-0808">Transferase</keyword>
<protein>
    <recommendedName>
        <fullName evidence="2">histidine kinase</fullName>
        <ecNumber evidence="2">2.7.13.3</ecNumber>
    </recommendedName>
</protein>
<evidence type="ECO:0000256" key="2">
    <source>
        <dbReference type="ARBA" id="ARBA00012438"/>
    </source>
</evidence>
<dbReference type="InterPro" id="IPR003594">
    <property type="entry name" value="HATPase_dom"/>
</dbReference>
<evidence type="ECO:0000259" key="11">
    <source>
        <dbReference type="Pfam" id="PF07730"/>
    </source>
</evidence>
<name>A0A9Q2W2S9_9MICO</name>
<dbReference type="PANTHER" id="PTHR24421:SF10">
    <property type="entry name" value="NITRATE_NITRITE SENSOR PROTEIN NARQ"/>
    <property type="match status" value="1"/>
</dbReference>
<evidence type="ECO:0000313" key="14">
    <source>
        <dbReference type="Proteomes" id="UP000709437"/>
    </source>
</evidence>
<dbReference type="Gene3D" id="1.20.5.1930">
    <property type="match status" value="1"/>
</dbReference>
<feature type="transmembrane region" description="Helical" evidence="9">
    <location>
        <begin position="124"/>
        <end position="152"/>
    </location>
</feature>
<evidence type="ECO:0000256" key="7">
    <source>
        <dbReference type="ARBA" id="ARBA00022840"/>
    </source>
</evidence>
<dbReference type="InterPro" id="IPR036890">
    <property type="entry name" value="HATPase_C_sf"/>
</dbReference>
<evidence type="ECO:0000256" key="8">
    <source>
        <dbReference type="ARBA" id="ARBA00023012"/>
    </source>
</evidence>
<dbReference type="Pfam" id="PF13796">
    <property type="entry name" value="Sensor"/>
    <property type="match status" value="1"/>
</dbReference>
<dbReference type="Gene3D" id="3.30.565.10">
    <property type="entry name" value="Histidine kinase-like ATPase, C-terminal domain"/>
    <property type="match status" value="1"/>
</dbReference>
<dbReference type="Proteomes" id="UP000709437">
    <property type="component" value="Unassembled WGS sequence"/>
</dbReference>
<dbReference type="GO" id="GO:0005524">
    <property type="term" value="F:ATP binding"/>
    <property type="evidence" value="ECO:0007669"/>
    <property type="project" value="UniProtKB-KW"/>
</dbReference>
<dbReference type="InterPro" id="IPR050482">
    <property type="entry name" value="Sensor_HK_TwoCompSys"/>
</dbReference>
<evidence type="ECO:0000256" key="3">
    <source>
        <dbReference type="ARBA" id="ARBA00022553"/>
    </source>
</evidence>
<feature type="transmembrane region" description="Helical" evidence="9">
    <location>
        <begin position="187"/>
        <end position="206"/>
    </location>
</feature>
<dbReference type="Pfam" id="PF02518">
    <property type="entry name" value="HATPase_c"/>
    <property type="match status" value="1"/>
</dbReference>
<keyword evidence="9" id="KW-0812">Transmembrane</keyword>
<keyword evidence="8" id="KW-0902">Two-component regulatory system</keyword>
<evidence type="ECO:0000256" key="4">
    <source>
        <dbReference type="ARBA" id="ARBA00022679"/>
    </source>
</evidence>
<feature type="domain" description="Putative sensor" evidence="12">
    <location>
        <begin position="39"/>
        <end position="222"/>
    </location>
</feature>
<reference evidence="13" key="1">
    <citation type="submission" date="2021-05" db="EMBL/GenBank/DDBJ databases">
        <title>Whole genome sequence of Curtobacterium flaccumfaciens pv. flaccumfaciens strain CFBP 3417.</title>
        <authorList>
            <person name="Osdaghi E."/>
            <person name="Taghouti G."/>
            <person name="Portier P."/>
            <person name="Fazliarab A."/>
            <person name="Taghavi S.M."/>
            <person name="Briand M."/>
            <person name="Le-Saux M."/>
            <person name="Jacques M.-A."/>
        </authorList>
    </citation>
    <scope>NUCLEOTIDE SEQUENCE</scope>
    <source>
        <strain evidence="13">CFBP 3417</strain>
    </source>
</reference>
<dbReference type="InterPro" id="IPR025828">
    <property type="entry name" value="Put_sensor_dom"/>
</dbReference>
<proteinExistence type="predicted"/>
<dbReference type="SUPFAM" id="SSF55874">
    <property type="entry name" value="ATPase domain of HSP90 chaperone/DNA topoisomerase II/histidine kinase"/>
    <property type="match status" value="1"/>
</dbReference>
<comment type="caution">
    <text evidence="13">The sequence shown here is derived from an EMBL/GenBank/DDBJ whole genome shotgun (WGS) entry which is preliminary data.</text>
</comment>